<protein>
    <submittedName>
        <fullName evidence="1">Tetratricopeptide repeat protein 33</fullName>
    </submittedName>
</protein>
<evidence type="ECO:0000313" key="1">
    <source>
        <dbReference type="EMBL" id="MEQ2219524.1"/>
    </source>
</evidence>
<evidence type="ECO:0000313" key="2">
    <source>
        <dbReference type="Proteomes" id="UP001434883"/>
    </source>
</evidence>
<comment type="caution">
    <text evidence="1">The sequence shown here is derived from an EMBL/GenBank/DDBJ whole genome shotgun (WGS) entry which is preliminary data.</text>
</comment>
<reference evidence="1 2" key="1">
    <citation type="submission" date="2021-06" db="EMBL/GenBank/DDBJ databases">
        <authorList>
            <person name="Palmer J.M."/>
        </authorList>
    </citation>
    <scope>NUCLEOTIDE SEQUENCE [LARGE SCALE GENOMIC DNA]</scope>
    <source>
        <strain evidence="1 2">XC_2019</strain>
        <tissue evidence="1">Muscle</tissue>
    </source>
</reference>
<sequence length="89" mass="10246">SENLPKHKLTTMASFSWKRKIGEKVSKSVVQHFDVEDERSEGDDDEAGRDEVVDWLHATKKRKEMLLEDCAAKSRRLKEEGTMLADEGR</sequence>
<accession>A0ABV0SGX6</accession>
<keyword evidence="2" id="KW-1185">Reference proteome</keyword>
<dbReference type="EMBL" id="JAHRIN010079676">
    <property type="protein sequence ID" value="MEQ2219524.1"/>
    <property type="molecule type" value="Genomic_DNA"/>
</dbReference>
<proteinExistence type="predicted"/>
<feature type="non-terminal residue" evidence="1">
    <location>
        <position position="1"/>
    </location>
</feature>
<dbReference type="Proteomes" id="UP001434883">
    <property type="component" value="Unassembled WGS sequence"/>
</dbReference>
<organism evidence="1 2">
    <name type="scientific">Xenoophorus captivus</name>
    <dbReference type="NCBI Taxonomy" id="1517983"/>
    <lineage>
        <taxon>Eukaryota</taxon>
        <taxon>Metazoa</taxon>
        <taxon>Chordata</taxon>
        <taxon>Craniata</taxon>
        <taxon>Vertebrata</taxon>
        <taxon>Euteleostomi</taxon>
        <taxon>Actinopterygii</taxon>
        <taxon>Neopterygii</taxon>
        <taxon>Teleostei</taxon>
        <taxon>Neoteleostei</taxon>
        <taxon>Acanthomorphata</taxon>
        <taxon>Ovalentaria</taxon>
        <taxon>Atherinomorphae</taxon>
        <taxon>Cyprinodontiformes</taxon>
        <taxon>Goodeidae</taxon>
        <taxon>Xenoophorus</taxon>
    </lineage>
</organism>
<name>A0ABV0SGX6_9TELE</name>
<gene>
    <name evidence="1" type="primary">TTC33</name>
    <name evidence="1" type="ORF">XENOCAPTIV_019177</name>
</gene>